<evidence type="ECO:0000313" key="2">
    <source>
        <dbReference type="Proteomes" id="UP000887565"/>
    </source>
</evidence>
<dbReference type="AlphaFoldDB" id="A0A915K4Z5"/>
<reference evidence="3" key="1">
    <citation type="submission" date="2022-11" db="UniProtKB">
        <authorList>
            <consortium name="WormBaseParasite"/>
        </authorList>
    </citation>
    <scope>IDENTIFICATION</scope>
</reference>
<dbReference type="WBParaSite" id="nRc.2.0.1.t33403-RA">
    <property type="protein sequence ID" value="nRc.2.0.1.t33403-RA"/>
    <property type="gene ID" value="nRc.2.0.1.g33403"/>
</dbReference>
<proteinExistence type="predicted"/>
<keyword evidence="1" id="KW-0812">Transmembrane</keyword>
<organism evidence="2 3">
    <name type="scientific">Romanomermis culicivorax</name>
    <name type="common">Nematode worm</name>
    <dbReference type="NCBI Taxonomy" id="13658"/>
    <lineage>
        <taxon>Eukaryota</taxon>
        <taxon>Metazoa</taxon>
        <taxon>Ecdysozoa</taxon>
        <taxon>Nematoda</taxon>
        <taxon>Enoplea</taxon>
        <taxon>Dorylaimia</taxon>
        <taxon>Mermithida</taxon>
        <taxon>Mermithoidea</taxon>
        <taxon>Mermithidae</taxon>
        <taxon>Romanomermis</taxon>
    </lineage>
</organism>
<feature type="transmembrane region" description="Helical" evidence="1">
    <location>
        <begin position="67"/>
        <end position="98"/>
    </location>
</feature>
<keyword evidence="1" id="KW-1133">Transmembrane helix</keyword>
<sequence>MNYPLDIVDKRFRYHISTNGCPSRLKYLIEKIEATLICESMTCCYQTTEPNQKVDRRQVRRPAKRRLGLTPVALSTILAPFWAILAAFPTALAALFIVPMLSGSSAVSSSN</sequence>
<name>A0A915K4Z5_ROMCU</name>
<keyword evidence="2" id="KW-1185">Reference proteome</keyword>
<protein>
    <submittedName>
        <fullName evidence="3">Uncharacterized protein</fullName>
    </submittedName>
</protein>
<evidence type="ECO:0000313" key="3">
    <source>
        <dbReference type="WBParaSite" id="nRc.2.0.1.t33403-RA"/>
    </source>
</evidence>
<accession>A0A915K4Z5</accession>
<evidence type="ECO:0000256" key="1">
    <source>
        <dbReference type="SAM" id="Phobius"/>
    </source>
</evidence>
<dbReference type="Proteomes" id="UP000887565">
    <property type="component" value="Unplaced"/>
</dbReference>
<keyword evidence="1" id="KW-0472">Membrane</keyword>